<dbReference type="GO" id="GO:0009279">
    <property type="term" value="C:cell outer membrane"/>
    <property type="evidence" value="ECO:0007669"/>
    <property type="project" value="UniProtKB-SubCell"/>
</dbReference>
<feature type="domain" description="SusD-like N-terminal" evidence="8">
    <location>
        <begin position="93"/>
        <end position="226"/>
    </location>
</feature>
<sequence length="517" mass="57733">MKKLIYSIYTLLLVLAFGACADSVLDKTPIGKFNSDDYLTTEEEAEAAIIGVYDYLQIGYNNYGDWSSIFFVKGLQGDDLNPGGGSSADQPKLQQLSNFTYEYDNPAIKDVWHSFYKIVNASNAILNTLSPELSNAEQVAAEAKFFRAYAYFELVTMWGDVPFYLENTTEISVNNPRESKATIYTQIHKDLDEAIAVLPVKSNLADGMKFRISKGAAQALKGKVFLYQKDYANAHQMLQNVLDDDSYELVEDYSTIWLREERAGSESIFEVLYSSKNAHDWGGPWDGTAESNFIVQLCGPRGDNSFNNMDAIGYTNGWGFNVPTQKIGDLLRTEAGDERYSTSAISEAEFVAAGGEVNRAGNNNWDAYEGYIRLKYSTIPSETSEGGVTEVNWNTPFKLIRLSDVMLMAAEAYNRDNKDAQAVALIKEVRERAGFADHSSWEGLAGDALFEIIKKERSLELAFEGHRFWDLVRWGDAATELASRGFQSGKNEIFPIPQEEIDLNAGISMEDQNPGYN</sequence>
<keyword evidence="5" id="KW-0998">Cell outer membrane</keyword>
<dbReference type="Pfam" id="PF07980">
    <property type="entry name" value="SusD_RagB"/>
    <property type="match status" value="1"/>
</dbReference>
<dbReference type="SUPFAM" id="SSF48452">
    <property type="entry name" value="TPR-like"/>
    <property type="match status" value="1"/>
</dbReference>
<evidence type="ECO:0000256" key="3">
    <source>
        <dbReference type="ARBA" id="ARBA00022729"/>
    </source>
</evidence>
<feature type="domain" description="RagB/SusD" evidence="7">
    <location>
        <begin position="356"/>
        <end position="516"/>
    </location>
</feature>
<evidence type="ECO:0000256" key="6">
    <source>
        <dbReference type="SAM" id="SignalP"/>
    </source>
</evidence>
<organism evidence="9 10">
    <name type="scientific">Carboxylicivirga sediminis</name>
    <dbReference type="NCBI Taxonomy" id="2006564"/>
    <lineage>
        <taxon>Bacteria</taxon>
        <taxon>Pseudomonadati</taxon>
        <taxon>Bacteroidota</taxon>
        <taxon>Bacteroidia</taxon>
        <taxon>Marinilabiliales</taxon>
        <taxon>Marinilabiliaceae</taxon>
        <taxon>Carboxylicivirga</taxon>
    </lineage>
</organism>
<keyword evidence="3 6" id="KW-0732">Signal</keyword>
<dbReference type="CDD" id="cd08977">
    <property type="entry name" value="SusD"/>
    <property type="match status" value="1"/>
</dbReference>
<dbReference type="RefSeq" id="WP_212188022.1">
    <property type="nucleotide sequence ID" value="NZ_JAGTAR010000001.1"/>
</dbReference>
<comment type="caution">
    <text evidence="9">The sequence shown here is derived from an EMBL/GenBank/DDBJ whole genome shotgun (WGS) entry which is preliminary data.</text>
</comment>
<dbReference type="EMBL" id="JAGTAR010000001">
    <property type="protein sequence ID" value="MBR8534118.1"/>
    <property type="molecule type" value="Genomic_DNA"/>
</dbReference>
<evidence type="ECO:0000256" key="1">
    <source>
        <dbReference type="ARBA" id="ARBA00004442"/>
    </source>
</evidence>
<evidence type="ECO:0000256" key="2">
    <source>
        <dbReference type="ARBA" id="ARBA00006275"/>
    </source>
</evidence>
<reference evidence="9" key="2">
    <citation type="submission" date="2021-04" db="EMBL/GenBank/DDBJ databases">
        <authorList>
            <person name="Zhang T."/>
            <person name="Zhang Y."/>
            <person name="Lu D."/>
            <person name="Zuo D."/>
            <person name="Du Z."/>
        </authorList>
    </citation>
    <scope>NUCLEOTIDE SEQUENCE</scope>
    <source>
        <strain evidence="9">JR1</strain>
    </source>
</reference>
<evidence type="ECO:0000313" key="9">
    <source>
        <dbReference type="EMBL" id="MBR8534118.1"/>
    </source>
</evidence>
<proteinExistence type="inferred from homology"/>
<keyword evidence="4" id="KW-0472">Membrane</keyword>
<evidence type="ECO:0000256" key="4">
    <source>
        <dbReference type="ARBA" id="ARBA00023136"/>
    </source>
</evidence>
<comment type="similarity">
    <text evidence="2">Belongs to the SusD family.</text>
</comment>
<dbReference type="Pfam" id="PF14322">
    <property type="entry name" value="SusD-like_3"/>
    <property type="match status" value="1"/>
</dbReference>
<dbReference type="InterPro" id="IPR011990">
    <property type="entry name" value="TPR-like_helical_dom_sf"/>
</dbReference>
<evidence type="ECO:0000259" key="7">
    <source>
        <dbReference type="Pfam" id="PF07980"/>
    </source>
</evidence>
<feature type="chain" id="PRO_5036776877" evidence="6">
    <location>
        <begin position="22"/>
        <end position="517"/>
    </location>
</feature>
<dbReference type="Proteomes" id="UP000679220">
    <property type="component" value="Unassembled WGS sequence"/>
</dbReference>
<dbReference type="InterPro" id="IPR012944">
    <property type="entry name" value="SusD_RagB_dom"/>
</dbReference>
<evidence type="ECO:0000259" key="8">
    <source>
        <dbReference type="Pfam" id="PF14322"/>
    </source>
</evidence>
<protein>
    <submittedName>
        <fullName evidence="9">RagB/SusD family nutrient uptake outer membrane protein</fullName>
    </submittedName>
</protein>
<evidence type="ECO:0000256" key="5">
    <source>
        <dbReference type="ARBA" id="ARBA00023237"/>
    </source>
</evidence>
<gene>
    <name evidence="9" type="ORF">KDU71_00970</name>
</gene>
<keyword evidence="10" id="KW-1185">Reference proteome</keyword>
<feature type="signal peptide" evidence="6">
    <location>
        <begin position="1"/>
        <end position="21"/>
    </location>
</feature>
<name>A0A941IVN0_9BACT</name>
<dbReference type="Gene3D" id="1.25.40.390">
    <property type="match status" value="1"/>
</dbReference>
<dbReference type="AlphaFoldDB" id="A0A941IVN0"/>
<reference evidence="9" key="1">
    <citation type="journal article" date="2018" name="Int. J. Syst. Evol. Microbiol.">
        <title>Carboxylicivirga sediminis sp. nov., isolated from coastal sediment.</title>
        <authorList>
            <person name="Wang F.Q."/>
            <person name="Ren L.H."/>
            <person name="Zou R.J."/>
            <person name="Sun Y.Z."/>
            <person name="Liu X.J."/>
            <person name="Jiang F."/>
            <person name="Liu L.J."/>
        </authorList>
    </citation>
    <scope>NUCLEOTIDE SEQUENCE</scope>
    <source>
        <strain evidence="9">JR1</strain>
    </source>
</reference>
<dbReference type="PROSITE" id="PS51257">
    <property type="entry name" value="PROKAR_LIPOPROTEIN"/>
    <property type="match status" value="1"/>
</dbReference>
<accession>A0A941IVN0</accession>
<dbReference type="InterPro" id="IPR033985">
    <property type="entry name" value="SusD-like_N"/>
</dbReference>
<comment type="subcellular location">
    <subcellularLocation>
        <location evidence="1">Cell outer membrane</location>
    </subcellularLocation>
</comment>
<evidence type="ECO:0000313" key="10">
    <source>
        <dbReference type="Proteomes" id="UP000679220"/>
    </source>
</evidence>